<protein>
    <recommendedName>
        <fullName evidence="3">Ribose-5-phosphate isomerase A</fullName>
        <ecNumber evidence="3">5.3.1.6</ecNumber>
    </recommendedName>
    <alternativeName>
        <fullName evidence="3">Phosphoriboisomerase A</fullName>
        <shortName evidence="3">PRI</shortName>
    </alternativeName>
</protein>
<accession>A0A6N2Z4F1</accession>
<dbReference type="GO" id="GO:0009052">
    <property type="term" value="P:pentose-phosphate shunt, non-oxidative branch"/>
    <property type="evidence" value="ECO:0007669"/>
    <property type="project" value="UniProtKB-UniRule"/>
</dbReference>
<evidence type="ECO:0000256" key="1">
    <source>
        <dbReference type="ARBA" id="ARBA00001713"/>
    </source>
</evidence>
<comment type="subunit">
    <text evidence="3">Homodimer.</text>
</comment>
<dbReference type="SUPFAM" id="SSF100950">
    <property type="entry name" value="NagB/RpiA/CoA transferase-like"/>
    <property type="match status" value="1"/>
</dbReference>
<name>A0A6N2Z4F1_9ENTR</name>
<evidence type="ECO:0000256" key="2">
    <source>
        <dbReference type="ARBA" id="ARBA00023235"/>
    </source>
</evidence>
<feature type="binding site" evidence="3">
    <location>
        <begin position="62"/>
        <end position="65"/>
    </location>
    <ligand>
        <name>substrate</name>
    </ligand>
</feature>
<dbReference type="GO" id="GO:0005829">
    <property type="term" value="C:cytosol"/>
    <property type="evidence" value="ECO:0007669"/>
    <property type="project" value="TreeGrafter"/>
</dbReference>
<feature type="active site" description="Proton acceptor" evidence="3">
    <location>
        <position position="137"/>
    </location>
</feature>
<dbReference type="HAMAP" id="MF_00170">
    <property type="entry name" value="Rib_5P_isom_A"/>
    <property type="match status" value="1"/>
</dbReference>
<comment type="catalytic activity">
    <reaction evidence="1 3">
        <text>aldehydo-D-ribose 5-phosphate = D-ribulose 5-phosphate</text>
        <dbReference type="Rhea" id="RHEA:14657"/>
        <dbReference type="ChEBI" id="CHEBI:58121"/>
        <dbReference type="ChEBI" id="CHEBI:58273"/>
        <dbReference type="EC" id="5.3.1.6"/>
    </reaction>
</comment>
<proteinExistence type="inferred from homology"/>
<dbReference type="PANTHER" id="PTHR11934:SF0">
    <property type="entry name" value="RIBOSE-5-PHOSPHATE ISOMERASE"/>
    <property type="match status" value="1"/>
</dbReference>
<dbReference type="PANTHER" id="PTHR11934">
    <property type="entry name" value="RIBOSE-5-PHOSPHATE ISOMERASE"/>
    <property type="match status" value="1"/>
</dbReference>
<dbReference type="Gene3D" id="3.30.70.260">
    <property type="match status" value="1"/>
</dbReference>
<dbReference type="FunFam" id="3.30.70.260:FF:000004">
    <property type="entry name" value="Ribose-5-phosphate isomerase A"/>
    <property type="match status" value="1"/>
</dbReference>
<dbReference type="CDD" id="cd01398">
    <property type="entry name" value="RPI_A"/>
    <property type="match status" value="1"/>
</dbReference>
<dbReference type="GO" id="GO:0004751">
    <property type="term" value="F:ribose-5-phosphate isomerase activity"/>
    <property type="evidence" value="ECO:0007669"/>
    <property type="project" value="UniProtKB-UniRule"/>
</dbReference>
<comment type="similarity">
    <text evidence="3">Belongs to the ribose 5-phosphate isomerase family.</text>
</comment>
<reference evidence="4" key="1">
    <citation type="submission" date="2019-11" db="EMBL/GenBank/DDBJ databases">
        <authorList>
            <person name="Feng L."/>
        </authorList>
    </citation>
    <scope>NUCLEOTIDE SEQUENCE</scope>
    <source>
        <strain evidence="4">EMassiliensisLFYP7</strain>
    </source>
</reference>
<dbReference type="EMBL" id="CACRTZ010000003">
    <property type="protein sequence ID" value="VYT72710.1"/>
    <property type="molecule type" value="Genomic_DNA"/>
</dbReference>
<dbReference type="FunFam" id="3.40.50.1360:FF:000001">
    <property type="entry name" value="Ribose-5-phosphate isomerase A"/>
    <property type="match status" value="1"/>
</dbReference>
<dbReference type="UniPathway" id="UPA00115">
    <property type="reaction ID" value="UER00412"/>
</dbReference>
<dbReference type="Pfam" id="PF06026">
    <property type="entry name" value="Rib_5-P_isom_A"/>
    <property type="match status" value="1"/>
</dbReference>
<dbReference type="NCBIfam" id="TIGR00021">
    <property type="entry name" value="rpiA"/>
    <property type="match status" value="1"/>
</dbReference>
<feature type="binding site" evidence="3">
    <location>
        <begin position="115"/>
        <end position="118"/>
    </location>
    <ligand>
        <name>substrate</name>
    </ligand>
</feature>
<dbReference type="SUPFAM" id="SSF75445">
    <property type="entry name" value="D-ribose-5-phosphate isomerase (RpiA), lid domain"/>
    <property type="match status" value="1"/>
</dbReference>
<keyword evidence="2 3" id="KW-0413">Isomerase</keyword>
<dbReference type="InterPro" id="IPR004788">
    <property type="entry name" value="Ribose5P_isomerase_type_A"/>
</dbReference>
<comment type="pathway">
    <text evidence="3">Carbohydrate degradation; pentose phosphate pathway; D-ribose 5-phosphate from D-ribulose 5-phosphate (non-oxidative stage): step 1/1.</text>
</comment>
<feature type="binding site" evidence="3">
    <location>
        <begin position="128"/>
        <end position="131"/>
    </location>
    <ligand>
        <name>substrate</name>
    </ligand>
</feature>
<comment type="function">
    <text evidence="3">Catalyzes the reversible conversion of ribose-5-phosphate to ribulose 5-phosphate.</text>
</comment>
<evidence type="ECO:0000313" key="4">
    <source>
        <dbReference type="EMBL" id="VYT72710.1"/>
    </source>
</evidence>
<dbReference type="AlphaFoldDB" id="A0A6N2Z4F1"/>
<dbReference type="EC" id="5.3.1.6" evidence="3"/>
<feature type="binding site" evidence="3">
    <location>
        <position position="155"/>
    </location>
    <ligand>
        <name>substrate</name>
    </ligand>
</feature>
<organism evidence="4">
    <name type="scientific">Phytobacter massiliensis</name>
    <dbReference type="NCBI Taxonomy" id="1485952"/>
    <lineage>
        <taxon>Bacteria</taxon>
        <taxon>Pseudomonadati</taxon>
        <taxon>Pseudomonadota</taxon>
        <taxon>Gammaproteobacteria</taxon>
        <taxon>Enterobacterales</taxon>
        <taxon>Enterobacteriaceae</taxon>
        <taxon>Phytobacter</taxon>
    </lineage>
</organism>
<dbReference type="NCBIfam" id="NF001924">
    <property type="entry name" value="PRK00702.1"/>
    <property type="match status" value="1"/>
</dbReference>
<dbReference type="GO" id="GO:0006014">
    <property type="term" value="P:D-ribose metabolic process"/>
    <property type="evidence" value="ECO:0007669"/>
    <property type="project" value="TreeGrafter"/>
</dbReference>
<gene>
    <name evidence="3 4" type="primary">rpiA</name>
    <name evidence="4" type="ORF">EMLFYP7_00459</name>
</gene>
<dbReference type="InterPro" id="IPR037171">
    <property type="entry name" value="NagB/RpiA_transferase-like"/>
</dbReference>
<sequence>MTAGNVTQLTGTFGPSMFYNALRITHHSHHRRMTMTQDELKKAVGWAALKYVEPGTIVGVGTGSTAAHFIDALGTMKGQIEGAVSSSDASTEKLKNLGITVFDLNEVDRLGIYVDGADEINDQMQMIKGGGAALTREKIIASVADKFICIADASKQVAILGKFPLPVEVIPMARSAVARELVKLGGRPEYRQGVVTDNGNVILDVHGLEILDPVALENAINALPGVVTVGLFANRGADVALIGSADGVKTITK</sequence>
<dbReference type="Gene3D" id="3.40.50.1360">
    <property type="match status" value="1"/>
</dbReference>
<dbReference type="InterPro" id="IPR020672">
    <property type="entry name" value="Ribose5P_isomerase_typA_subgr"/>
</dbReference>
<evidence type="ECO:0000256" key="3">
    <source>
        <dbReference type="HAMAP-Rule" id="MF_00170"/>
    </source>
</evidence>